<dbReference type="PROSITE" id="PS50234">
    <property type="entry name" value="VWFA"/>
    <property type="match status" value="1"/>
</dbReference>
<evidence type="ECO:0000313" key="3">
    <source>
        <dbReference type="Proteomes" id="UP000070282"/>
    </source>
</evidence>
<dbReference type="Pfam" id="PF00092">
    <property type="entry name" value="VWA"/>
    <property type="match status" value="1"/>
</dbReference>
<reference evidence="3" key="1">
    <citation type="submission" date="2015-12" db="EMBL/GenBank/DDBJ databases">
        <authorList>
            <person name="Lima A."/>
            <person name="Farahani Zayas N."/>
            <person name="Castro Da Silva M.A."/>
            <person name="Cabral A."/>
            <person name="Pessatti M.L."/>
        </authorList>
    </citation>
    <scope>NUCLEOTIDE SEQUENCE [LARGE SCALE GENOMIC DNA]</scope>
    <source>
        <strain evidence="3">LAMA 842</strain>
    </source>
</reference>
<proteinExistence type="predicted"/>
<organism evidence="2 3">
    <name type="scientific">Marinobacter excellens LAMA 842</name>
    <dbReference type="NCBI Taxonomy" id="1306954"/>
    <lineage>
        <taxon>Bacteria</taxon>
        <taxon>Pseudomonadati</taxon>
        <taxon>Pseudomonadota</taxon>
        <taxon>Gammaproteobacteria</taxon>
        <taxon>Pseudomonadales</taxon>
        <taxon>Marinobacteraceae</taxon>
        <taxon>Marinobacter</taxon>
    </lineage>
</organism>
<dbReference type="PIRSF" id="PIRSF020634">
    <property type="entry name" value="TerY_vWA"/>
    <property type="match status" value="1"/>
</dbReference>
<dbReference type="RefSeq" id="WP_061332212.1">
    <property type="nucleotide sequence ID" value="NZ_LOCO01000009.1"/>
</dbReference>
<dbReference type="EMBL" id="LOCO01000009">
    <property type="protein sequence ID" value="KXO09857.1"/>
    <property type="molecule type" value="Genomic_DNA"/>
</dbReference>
<sequence length="222" mass="24314">MAAIPGVEFVDNTNQRTPCVLLLDVSASMAGEPIRQLNEGLRAFAEELQKDPVASLRVQVMVITVGGPEDVRVVQPWTDAADFNAPYLSANGLTPLGQGMHRALEEIANQKAVYDANGISSTRPWVIMLSDGCPNDYGWESYADQARLEEENKRVIVFPIGTNGADFEALGRFSTKTPKKLKGLQFRELFVWLSRSMSTVSASVPGERISLPATDSWAEIEV</sequence>
<dbReference type="AlphaFoldDB" id="A0A137SBP5"/>
<dbReference type="Proteomes" id="UP000070282">
    <property type="component" value="Unassembled WGS sequence"/>
</dbReference>
<dbReference type="InterPro" id="IPR011392">
    <property type="entry name" value="Tellurite-R_TerY"/>
</dbReference>
<accession>A0A137SBP5</accession>
<dbReference type="InterPro" id="IPR002035">
    <property type="entry name" value="VWF_A"/>
</dbReference>
<evidence type="ECO:0000259" key="1">
    <source>
        <dbReference type="PROSITE" id="PS50234"/>
    </source>
</evidence>
<dbReference type="SMART" id="SM00327">
    <property type="entry name" value="VWA"/>
    <property type="match status" value="1"/>
</dbReference>
<dbReference type="Gene3D" id="3.40.50.410">
    <property type="entry name" value="von Willebrand factor, type A domain"/>
    <property type="match status" value="1"/>
</dbReference>
<comment type="caution">
    <text evidence="2">The sequence shown here is derived from an EMBL/GenBank/DDBJ whole genome shotgun (WGS) entry which is preliminary data.</text>
</comment>
<dbReference type="PATRIC" id="fig|1306954.6.peg.4106"/>
<keyword evidence="3" id="KW-1185">Reference proteome</keyword>
<evidence type="ECO:0000313" key="2">
    <source>
        <dbReference type="EMBL" id="KXO09857.1"/>
    </source>
</evidence>
<gene>
    <name evidence="2" type="ORF">J122_2138</name>
</gene>
<protein>
    <recommendedName>
        <fullName evidence="1">VWFA domain-containing protein</fullName>
    </recommendedName>
</protein>
<name>A0A137SBP5_9GAMM</name>
<dbReference type="SUPFAM" id="SSF53300">
    <property type="entry name" value="vWA-like"/>
    <property type="match status" value="1"/>
</dbReference>
<dbReference type="InterPro" id="IPR036465">
    <property type="entry name" value="vWFA_dom_sf"/>
</dbReference>
<feature type="domain" description="VWFA" evidence="1">
    <location>
        <begin position="18"/>
        <end position="200"/>
    </location>
</feature>